<protein>
    <recommendedName>
        <fullName evidence="2">Peptidase C39-like domain-containing protein</fullName>
    </recommendedName>
</protein>
<name>A0A1J5QFI3_9ZZZZ</name>
<organism evidence="1">
    <name type="scientific">mine drainage metagenome</name>
    <dbReference type="NCBI Taxonomy" id="410659"/>
    <lineage>
        <taxon>unclassified sequences</taxon>
        <taxon>metagenomes</taxon>
        <taxon>ecological metagenomes</taxon>
    </lineage>
</organism>
<evidence type="ECO:0008006" key="2">
    <source>
        <dbReference type="Google" id="ProtNLM"/>
    </source>
</evidence>
<accession>A0A1J5QFI3</accession>
<reference evidence="1" key="1">
    <citation type="submission" date="2016-10" db="EMBL/GenBank/DDBJ databases">
        <title>Sequence of Gallionella enrichment culture.</title>
        <authorList>
            <person name="Poehlein A."/>
            <person name="Muehling M."/>
            <person name="Daniel R."/>
        </authorList>
    </citation>
    <scope>NUCLEOTIDE SEQUENCE</scope>
</reference>
<comment type="caution">
    <text evidence="1">The sequence shown here is derived from an EMBL/GenBank/DDBJ whole genome shotgun (WGS) entry which is preliminary data.</text>
</comment>
<proteinExistence type="predicted"/>
<dbReference type="EMBL" id="MLJW01001346">
    <property type="protein sequence ID" value="OIQ78735.1"/>
    <property type="molecule type" value="Genomic_DNA"/>
</dbReference>
<gene>
    <name evidence="1" type="ORF">GALL_395610</name>
</gene>
<evidence type="ECO:0000313" key="1">
    <source>
        <dbReference type="EMBL" id="OIQ78735.1"/>
    </source>
</evidence>
<sequence>MGARAYGAYSDEPGQPEGLIYQPFVNYVNDVHHFYAEVVTQLTSARLCAEIEDGRLVIASVNSEIRRPHLIPPPRSGGHLVLVTAAGAETVTFHDPAGHRPEAIVATLPMMLFDRFSAGRGVTLKLD</sequence>
<dbReference type="AlphaFoldDB" id="A0A1J5QFI3"/>
<dbReference type="Gene3D" id="3.90.70.10">
    <property type="entry name" value="Cysteine proteinases"/>
    <property type="match status" value="1"/>
</dbReference>